<evidence type="ECO:0000313" key="3">
    <source>
        <dbReference type="EMBL" id="AWB28565.1"/>
    </source>
</evidence>
<dbReference type="InterPro" id="IPR003675">
    <property type="entry name" value="Rce1/LyrA-like_dom"/>
</dbReference>
<name>A0A2R4X438_9EURY</name>
<feature type="transmembrane region" description="Helical" evidence="1">
    <location>
        <begin position="140"/>
        <end position="161"/>
    </location>
</feature>
<dbReference type="GeneID" id="36513477"/>
<feature type="transmembrane region" description="Helical" evidence="1">
    <location>
        <begin position="225"/>
        <end position="247"/>
    </location>
</feature>
<keyword evidence="4" id="KW-1185">Reference proteome</keyword>
<dbReference type="KEGG" id="harc:HARCEL1_13180"/>
<protein>
    <recommendedName>
        <fullName evidence="2">CAAX prenyl protease 2/Lysostaphin resistance protein A-like domain-containing protein</fullName>
    </recommendedName>
</protein>
<dbReference type="EMBL" id="CP028858">
    <property type="protein sequence ID" value="AWB28565.1"/>
    <property type="molecule type" value="Genomic_DNA"/>
</dbReference>
<feature type="transmembrane region" description="Helical" evidence="1">
    <location>
        <begin position="173"/>
        <end position="191"/>
    </location>
</feature>
<dbReference type="InterPro" id="IPR052710">
    <property type="entry name" value="CAAX_protease"/>
</dbReference>
<organism evidence="3 4">
    <name type="scientific">Halococcoides cellulosivorans</name>
    <dbReference type="NCBI Taxonomy" id="1679096"/>
    <lineage>
        <taxon>Archaea</taxon>
        <taxon>Methanobacteriati</taxon>
        <taxon>Methanobacteriota</taxon>
        <taxon>Stenosarchaea group</taxon>
        <taxon>Halobacteria</taxon>
        <taxon>Halobacteriales</taxon>
        <taxon>Haloarculaceae</taxon>
        <taxon>Halococcoides</taxon>
    </lineage>
</organism>
<dbReference type="Pfam" id="PF02517">
    <property type="entry name" value="Rce1-like"/>
    <property type="match status" value="1"/>
</dbReference>
<reference evidence="3 4" key="1">
    <citation type="submission" date="2018-04" db="EMBL/GenBank/DDBJ databases">
        <title>Halococcoides cellulosivorans gen. nov., sp. nov., an extremely halophilic cellulose-utilizing haloarchaeon from hypersaline lakes.</title>
        <authorList>
            <person name="Sorokin D.Y."/>
            <person name="Toshchakov S.V."/>
            <person name="Samarov N.I."/>
            <person name="Korzhenkov A."/>
            <person name="Kublanov I.V."/>
        </authorList>
    </citation>
    <scope>NUCLEOTIDE SEQUENCE [LARGE SCALE GENOMIC DNA]</scope>
    <source>
        <strain evidence="3 4">HArcel1</strain>
    </source>
</reference>
<keyword evidence="1" id="KW-0812">Transmembrane</keyword>
<sequence length="251" mass="25382">MHVEQWDGQRTGSIPQWARTGGAAVALAVAGFVLTMVISVVAGFGLAAAGVTVTDPTAPPVFLTGTAAGSVAFAVVGGGYLAVMCDHLPIGAPDREDVGLIVGSSVVAIVLGLALTSAIQFVTPEPVENVFGNAASGAPWVYLAMAALSVVLIAPAEELLFRGAIQGRIRAQYGAIAAIGGASVPFMLFHVPNYLASLPVAILGASAVGVISVILGVVYERSGTLWAPIAVHALYNVALFGLAYLSVTGML</sequence>
<accession>A0A2R4X438</accession>
<evidence type="ECO:0000259" key="2">
    <source>
        <dbReference type="Pfam" id="PF02517"/>
    </source>
</evidence>
<feature type="transmembrane region" description="Helical" evidence="1">
    <location>
        <begin position="21"/>
        <end position="49"/>
    </location>
</feature>
<keyword evidence="1" id="KW-1133">Transmembrane helix</keyword>
<gene>
    <name evidence="3" type="ORF">HARCEL1_13180</name>
</gene>
<feature type="transmembrane region" description="Helical" evidence="1">
    <location>
        <begin position="97"/>
        <end position="120"/>
    </location>
</feature>
<dbReference type="PANTHER" id="PTHR36435:SF1">
    <property type="entry name" value="CAAX AMINO TERMINAL PROTEASE FAMILY PROTEIN"/>
    <property type="match status" value="1"/>
</dbReference>
<feature type="transmembrane region" description="Helical" evidence="1">
    <location>
        <begin position="61"/>
        <end position="85"/>
    </location>
</feature>
<dbReference type="GO" id="GO:0004175">
    <property type="term" value="F:endopeptidase activity"/>
    <property type="evidence" value="ECO:0007669"/>
    <property type="project" value="UniProtKB-ARBA"/>
</dbReference>
<proteinExistence type="predicted"/>
<feature type="transmembrane region" description="Helical" evidence="1">
    <location>
        <begin position="197"/>
        <end position="218"/>
    </location>
</feature>
<dbReference type="RefSeq" id="WP_108384013.1">
    <property type="nucleotide sequence ID" value="NZ_CP028858.1"/>
</dbReference>
<feature type="domain" description="CAAX prenyl protease 2/Lysostaphin resistance protein A-like" evidence="2">
    <location>
        <begin position="140"/>
        <end position="237"/>
    </location>
</feature>
<dbReference type="Proteomes" id="UP000244727">
    <property type="component" value="Chromosome"/>
</dbReference>
<dbReference type="AlphaFoldDB" id="A0A2R4X438"/>
<dbReference type="PANTHER" id="PTHR36435">
    <property type="entry name" value="SLR1288 PROTEIN"/>
    <property type="match status" value="1"/>
</dbReference>
<dbReference type="GO" id="GO:0080120">
    <property type="term" value="P:CAAX-box protein maturation"/>
    <property type="evidence" value="ECO:0007669"/>
    <property type="project" value="UniProtKB-ARBA"/>
</dbReference>
<evidence type="ECO:0000256" key="1">
    <source>
        <dbReference type="SAM" id="Phobius"/>
    </source>
</evidence>
<evidence type="ECO:0000313" key="4">
    <source>
        <dbReference type="Proteomes" id="UP000244727"/>
    </source>
</evidence>
<keyword evidence="1" id="KW-0472">Membrane</keyword>